<comment type="caution">
    <text evidence="11">The sequence shown here is derived from an EMBL/GenBank/DDBJ whole genome shotgun (WGS) entry which is preliminary data.</text>
</comment>
<dbReference type="Pfam" id="PF00069">
    <property type="entry name" value="Pkinase"/>
    <property type="match status" value="1"/>
</dbReference>
<dbReference type="InterPro" id="IPR000719">
    <property type="entry name" value="Prot_kinase_dom"/>
</dbReference>
<evidence type="ECO:0000313" key="11">
    <source>
        <dbReference type="EMBL" id="KWX11643.1"/>
    </source>
</evidence>
<dbReference type="InterPro" id="IPR011009">
    <property type="entry name" value="Kinase-like_dom_sf"/>
</dbReference>
<feature type="repeat" description="ANK" evidence="9">
    <location>
        <begin position="482"/>
        <end position="514"/>
    </location>
</feature>
<dbReference type="GO" id="GO:0005524">
    <property type="term" value="F:ATP binding"/>
    <property type="evidence" value="ECO:0007669"/>
    <property type="project" value="UniProtKB-KW"/>
</dbReference>
<keyword evidence="5 11" id="KW-0418">Kinase</keyword>
<comment type="catalytic activity">
    <reaction evidence="8">
        <text>L-seryl-[protein] + ATP = O-phospho-L-seryl-[protein] + ADP + H(+)</text>
        <dbReference type="Rhea" id="RHEA:17989"/>
        <dbReference type="Rhea" id="RHEA-COMP:9863"/>
        <dbReference type="Rhea" id="RHEA-COMP:11604"/>
        <dbReference type="ChEBI" id="CHEBI:15378"/>
        <dbReference type="ChEBI" id="CHEBI:29999"/>
        <dbReference type="ChEBI" id="CHEBI:30616"/>
        <dbReference type="ChEBI" id="CHEBI:83421"/>
        <dbReference type="ChEBI" id="CHEBI:456216"/>
        <dbReference type="EC" id="2.7.11.1"/>
    </reaction>
</comment>
<evidence type="ECO:0000256" key="1">
    <source>
        <dbReference type="ARBA" id="ARBA00012513"/>
    </source>
</evidence>
<dbReference type="PANTHER" id="PTHR43671">
    <property type="entry name" value="SERINE/THREONINE-PROTEIN KINASE NEK"/>
    <property type="match status" value="1"/>
</dbReference>
<evidence type="ECO:0000256" key="4">
    <source>
        <dbReference type="ARBA" id="ARBA00022741"/>
    </source>
</evidence>
<dbReference type="InterPro" id="IPR008271">
    <property type="entry name" value="Ser/Thr_kinase_AS"/>
</dbReference>
<dbReference type="Gene3D" id="1.25.40.20">
    <property type="entry name" value="Ankyrin repeat-containing domain"/>
    <property type="match status" value="2"/>
</dbReference>
<dbReference type="SUPFAM" id="SSF56112">
    <property type="entry name" value="Protein kinase-like (PK-like)"/>
    <property type="match status" value="1"/>
</dbReference>
<evidence type="ECO:0000256" key="7">
    <source>
        <dbReference type="ARBA" id="ARBA00047899"/>
    </source>
</evidence>
<feature type="domain" description="Protein kinase" evidence="10">
    <location>
        <begin position="46"/>
        <end position="314"/>
    </location>
</feature>
<keyword evidence="6" id="KW-0067">ATP-binding</keyword>
<evidence type="ECO:0000313" key="12">
    <source>
        <dbReference type="Proteomes" id="UP000070089"/>
    </source>
</evidence>
<evidence type="ECO:0000256" key="6">
    <source>
        <dbReference type="ARBA" id="ARBA00022840"/>
    </source>
</evidence>
<feature type="repeat" description="ANK" evidence="9">
    <location>
        <begin position="575"/>
        <end position="607"/>
    </location>
</feature>
<sequence length="652" mass="72751">MFTFIRRCMHNSMCDLPVQHVNSHTSWTSREISKRMVSDVVIQENYEILDVIGQGGFGKVYKVRYLPTEALYAYKLISYANETSEVQVLIESEIKLTRHLSHPNIIKFHHVYHSEERKEYHIIMDLCEGGDLRQFIDRRQRMQTPLEEELIWLYMGQILLALAYLHCPFKSGIQQHGRIIHRDIKPANIFIKGNNALIVGDLGICKDIGRHSSTDATIGTPAYMAPEVLMNVKEGYNEKSDIWSLGLIIYELCTFEKLVSGATVADAIESIEYINFPIIIEGYSLDLVEVINGMIDPNIITRFSAHDLLAHPRLCPYIKRLLGPSATIATFTYGGDSVPDKYNYCGRLHAGDQQKLGGIPNSIKSDTSYSASLVSATLMAQGTVAARLFNHTPLMIAAETGDFYGVEAHKGAYSRSMNARGYTALMLAVEQGHMRCVKSLLSVEAGHKGNDGTTALIIALTRGFTDIAKLLLPLEAAIKTYDGRTPLMVAIERHNSTLVKPLAKYSAGEQLADGTTALMVAVQLSDIVSVKTLAKVESGLATDKGKTALMLASEQGNVSICKLLAKREVRMQAHDGTTALMIAIERGYEEIVSLLYKSEKDICRDDNTTPYQLAMKTNRRDIIQIFTSRKDDTLVIPKRIEEKVTELQEHRT</sequence>
<evidence type="ECO:0000256" key="5">
    <source>
        <dbReference type="ARBA" id="ARBA00022777"/>
    </source>
</evidence>
<dbReference type="AlphaFoldDB" id="A0A132NNH7"/>
<evidence type="ECO:0000256" key="3">
    <source>
        <dbReference type="ARBA" id="ARBA00022679"/>
    </source>
</evidence>
<gene>
    <name evidence="11" type="ORF">QR46_4397</name>
</gene>
<dbReference type="PROSITE" id="PS50088">
    <property type="entry name" value="ANK_REPEAT"/>
    <property type="match status" value="5"/>
</dbReference>
<dbReference type="EC" id="2.7.11.1" evidence="1"/>
<dbReference type="InterPro" id="IPR036770">
    <property type="entry name" value="Ankyrin_rpt-contain_sf"/>
</dbReference>
<dbReference type="Pfam" id="PF12796">
    <property type="entry name" value="Ank_2"/>
    <property type="match status" value="2"/>
</dbReference>
<evidence type="ECO:0000256" key="8">
    <source>
        <dbReference type="ARBA" id="ARBA00048679"/>
    </source>
</evidence>
<evidence type="ECO:0000256" key="2">
    <source>
        <dbReference type="ARBA" id="ARBA00022527"/>
    </source>
</evidence>
<protein>
    <recommendedName>
        <fullName evidence="1">non-specific serine/threonine protein kinase</fullName>
        <ecNumber evidence="1">2.7.11.1</ecNumber>
    </recommendedName>
</protein>
<evidence type="ECO:0000256" key="9">
    <source>
        <dbReference type="PROSITE-ProRule" id="PRU00023"/>
    </source>
</evidence>
<keyword evidence="9" id="KW-0040">ANK repeat</keyword>
<accession>A0A132NNH7</accession>
<dbReference type="GO" id="GO:0004674">
    <property type="term" value="F:protein serine/threonine kinase activity"/>
    <property type="evidence" value="ECO:0007669"/>
    <property type="project" value="UniProtKB-KW"/>
</dbReference>
<dbReference type="Proteomes" id="UP000070089">
    <property type="component" value="Unassembled WGS sequence"/>
</dbReference>
<dbReference type="Gene3D" id="1.10.510.10">
    <property type="entry name" value="Transferase(Phosphotransferase) domain 1"/>
    <property type="match status" value="1"/>
</dbReference>
<keyword evidence="4" id="KW-0547">Nucleotide-binding</keyword>
<evidence type="ECO:0000259" key="10">
    <source>
        <dbReference type="PROSITE" id="PS50011"/>
    </source>
</evidence>
<keyword evidence="3" id="KW-0808">Transferase</keyword>
<dbReference type="Pfam" id="PF00023">
    <property type="entry name" value="Ank"/>
    <property type="match status" value="1"/>
</dbReference>
<dbReference type="VEuPathDB" id="GiardiaDB:QR46_4397"/>
<dbReference type="EMBL" id="JXTI01000167">
    <property type="protein sequence ID" value="KWX11643.1"/>
    <property type="molecule type" value="Genomic_DNA"/>
</dbReference>
<feature type="repeat" description="ANK" evidence="9">
    <location>
        <begin position="451"/>
        <end position="483"/>
    </location>
</feature>
<name>A0A132NNH7_GIAIN</name>
<dbReference type="PROSITE" id="PS50011">
    <property type="entry name" value="PROTEIN_KINASE_DOM"/>
    <property type="match status" value="1"/>
</dbReference>
<feature type="repeat" description="ANK" evidence="9">
    <location>
        <begin position="420"/>
        <end position="452"/>
    </location>
</feature>
<comment type="catalytic activity">
    <reaction evidence="7">
        <text>L-threonyl-[protein] + ATP = O-phospho-L-threonyl-[protein] + ADP + H(+)</text>
        <dbReference type="Rhea" id="RHEA:46608"/>
        <dbReference type="Rhea" id="RHEA-COMP:11060"/>
        <dbReference type="Rhea" id="RHEA-COMP:11605"/>
        <dbReference type="ChEBI" id="CHEBI:15378"/>
        <dbReference type="ChEBI" id="CHEBI:30013"/>
        <dbReference type="ChEBI" id="CHEBI:30616"/>
        <dbReference type="ChEBI" id="CHEBI:61977"/>
        <dbReference type="ChEBI" id="CHEBI:456216"/>
        <dbReference type="EC" id="2.7.11.1"/>
    </reaction>
</comment>
<organism evidence="11 12">
    <name type="scientific">Giardia duodenalis assemblage B</name>
    <dbReference type="NCBI Taxonomy" id="1394984"/>
    <lineage>
        <taxon>Eukaryota</taxon>
        <taxon>Metamonada</taxon>
        <taxon>Diplomonadida</taxon>
        <taxon>Hexamitidae</taxon>
        <taxon>Giardiinae</taxon>
        <taxon>Giardia</taxon>
    </lineage>
</organism>
<proteinExistence type="predicted"/>
<feature type="repeat" description="ANK" evidence="9">
    <location>
        <begin position="544"/>
        <end position="576"/>
    </location>
</feature>
<dbReference type="SMART" id="SM00220">
    <property type="entry name" value="S_TKc"/>
    <property type="match status" value="1"/>
</dbReference>
<dbReference type="PROSITE" id="PS00108">
    <property type="entry name" value="PROTEIN_KINASE_ST"/>
    <property type="match status" value="1"/>
</dbReference>
<dbReference type="SMART" id="SM00248">
    <property type="entry name" value="ANK"/>
    <property type="match status" value="8"/>
</dbReference>
<dbReference type="InterPro" id="IPR002110">
    <property type="entry name" value="Ankyrin_rpt"/>
</dbReference>
<reference evidence="11 12" key="1">
    <citation type="journal article" date="2015" name="Mol. Biochem. Parasitol.">
        <title>Identification of polymorphic genes for use in assemblage B genotyping assays through comparative genomics of multiple assemblage B Giardia duodenalis isolates.</title>
        <authorList>
            <person name="Wielinga C."/>
            <person name="Thompson R.C."/>
            <person name="Monis P."/>
            <person name="Ryan U."/>
        </authorList>
    </citation>
    <scope>NUCLEOTIDE SEQUENCE [LARGE SCALE GENOMIC DNA]</scope>
    <source>
        <strain evidence="11 12">BAH15c1</strain>
    </source>
</reference>
<dbReference type="PANTHER" id="PTHR43671:SF98">
    <property type="entry name" value="SERINE_THREONINE-PROTEIN KINASE NEK11"/>
    <property type="match status" value="1"/>
</dbReference>
<dbReference type="SUPFAM" id="SSF48403">
    <property type="entry name" value="Ankyrin repeat"/>
    <property type="match status" value="1"/>
</dbReference>
<dbReference type="OrthoDB" id="248923at2759"/>
<dbReference type="InterPro" id="IPR050660">
    <property type="entry name" value="NEK_Ser/Thr_kinase"/>
</dbReference>
<keyword evidence="2" id="KW-0723">Serine/threonine-protein kinase</keyword>